<keyword evidence="11" id="KW-0464">Manganese</keyword>
<dbReference type="eggNOG" id="KOG0698">
    <property type="taxonomic scope" value="Eukaryota"/>
</dbReference>
<comment type="catalytic activity">
    <reaction evidence="12">
        <text>O-phospho-L-seryl-[protein] + H2O = L-seryl-[protein] + phosphate</text>
        <dbReference type="Rhea" id="RHEA:20629"/>
        <dbReference type="Rhea" id="RHEA-COMP:9863"/>
        <dbReference type="Rhea" id="RHEA-COMP:11604"/>
        <dbReference type="ChEBI" id="CHEBI:15377"/>
        <dbReference type="ChEBI" id="CHEBI:29999"/>
        <dbReference type="ChEBI" id="CHEBI:43474"/>
        <dbReference type="ChEBI" id="CHEBI:83421"/>
        <dbReference type="EC" id="3.1.3.16"/>
    </reaction>
</comment>
<evidence type="ECO:0000256" key="9">
    <source>
        <dbReference type="ARBA" id="ARBA00022912"/>
    </source>
</evidence>
<dbReference type="GeneID" id="5024007"/>
<dbReference type="EMBL" id="CT868087">
    <property type="protein sequence ID" value="CAK70804.1"/>
    <property type="molecule type" value="Genomic_DNA"/>
</dbReference>
<dbReference type="InParanoid" id="A0CJ37"/>
<comment type="cofactor">
    <cofactor evidence="1">
        <name>Mn(2+)</name>
        <dbReference type="ChEBI" id="CHEBI:29035"/>
    </cofactor>
</comment>
<dbReference type="GO" id="GO:0007165">
    <property type="term" value="P:signal transduction"/>
    <property type="evidence" value="ECO:0000318"/>
    <property type="project" value="GO_Central"/>
</dbReference>
<dbReference type="EC" id="3.1.3.16" evidence="5"/>
<keyword evidence="16" id="KW-1185">Reference proteome</keyword>
<dbReference type="GO" id="GO:0004722">
    <property type="term" value="F:protein serine/threonine phosphatase activity"/>
    <property type="evidence" value="ECO:0000318"/>
    <property type="project" value="GO_Central"/>
</dbReference>
<dbReference type="Pfam" id="PF00481">
    <property type="entry name" value="PP2C"/>
    <property type="match status" value="1"/>
</dbReference>
<evidence type="ECO:0000256" key="2">
    <source>
        <dbReference type="ARBA" id="ARBA00001946"/>
    </source>
</evidence>
<dbReference type="InterPro" id="IPR015655">
    <property type="entry name" value="PP2C"/>
</dbReference>
<evidence type="ECO:0000256" key="1">
    <source>
        <dbReference type="ARBA" id="ARBA00001936"/>
    </source>
</evidence>
<dbReference type="KEGG" id="ptm:GSPATT00038586001"/>
<organism evidence="15 16">
    <name type="scientific">Paramecium tetraurelia</name>
    <dbReference type="NCBI Taxonomy" id="5888"/>
    <lineage>
        <taxon>Eukaryota</taxon>
        <taxon>Sar</taxon>
        <taxon>Alveolata</taxon>
        <taxon>Ciliophora</taxon>
        <taxon>Intramacronucleata</taxon>
        <taxon>Oligohymenophorea</taxon>
        <taxon>Peniculida</taxon>
        <taxon>Parameciidae</taxon>
        <taxon>Paramecium</taxon>
    </lineage>
</organism>
<keyword evidence="8" id="KW-0460">Magnesium</keyword>
<dbReference type="GO" id="GO:0016020">
    <property type="term" value="C:membrane"/>
    <property type="evidence" value="ECO:0007669"/>
    <property type="project" value="UniProtKB-SubCell"/>
</dbReference>
<comment type="similarity">
    <text evidence="4">Belongs to the PP2C family.</text>
</comment>
<dbReference type="InterPro" id="IPR036457">
    <property type="entry name" value="PPM-type-like_dom_sf"/>
</dbReference>
<dbReference type="Proteomes" id="UP000000600">
    <property type="component" value="Unassembled WGS sequence"/>
</dbReference>
<name>A0CJ37_PARTE</name>
<dbReference type="Gene3D" id="3.60.40.10">
    <property type="entry name" value="PPM-type phosphatase domain"/>
    <property type="match status" value="1"/>
</dbReference>
<comment type="catalytic activity">
    <reaction evidence="13">
        <text>O-phospho-L-threonyl-[protein] + H2O = L-threonyl-[protein] + phosphate</text>
        <dbReference type="Rhea" id="RHEA:47004"/>
        <dbReference type="Rhea" id="RHEA-COMP:11060"/>
        <dbReference type="Rhea" id="RHEA-COMP:11605"/>
        <dbReference type="ChEBI" id="CHEBI:15377"/>
        <dbReference type="ChEBI" id="CHEBI:30013"/>
        <dbReference type="ChEBI" id="CHEBI:43474"/>
        <dbReference type="ChEBI" id="CHEBI:61977"/>
        <dbReference type="EC" id="3.1.3.16"/>
    </reaction>
</comment>
<dbReference type="PANTHER" id="PTHR13832:SF803">
    <property type="entry name" value="PROTEIN PHOSPHATASE 1G"/>
    <property type="match status" value="1"/>
</dbReference>
<gene>
    <name evidence="15" type="ORF">GSPATT00038586001</name>
</gene>
<evidence type="ECO:0000256" key="13">
    <source>
        <dbReference type="ARBA" id="ARBA00048336"/>
    </source>
</evidence>
<keyword evidence="6" id="KW-0479">Metal-binding</keyword>
<reference evidence="15 16" key="1">
    <citation type="journal article" date="2006" name="Nature">
        <title>Global trends of whole-genome duplications revealed by the ciliate Paramecium tetraurelia.</title>
        <authorList>
            <consortium name="Genoscope"/>
            <person name="Aury J.-M."/>
            <person name="Jaillon O."/>
            <person name="Duret L."/>
            <person name="Noel B."/>
            <person name="Jubin C."/>
            <person name="Porcel B.M."/>
            <person name="Segurens B."/>
            <person name="Daubin V."/>
            <person name="Anthouard V."/>
            <person name="Aiach N."/>
            <person name="Arnaiz O."/>
            <person name="Billaut A."/>
            <person name="Beisson J."/>
            <person name="Blanc I."/>
            <person name="Bouhouche K."/>
            <person name="Camara F."/>
            <person name="Duharcourt S."/>
            <person name="Guigo R."/>
            <person name="Gogendeau D."/>
            <person name="Katinka M."/>
            <person name="Keller A.-M."/>
            <person name="Kissmehl R."/>
            <person name="Klotz C."/>
            <person name="Koll F."/>
            <person name="Le Moue A."/>
            <person name="Lepere C."/>
            <person name="Malinsky S."/>
            <person name="Nowacki M."/>
            <person name="Nowak J.K."/>
            <person name="Plattner H."/>
            <person name="Poulain J."/>
            <person name="Ruiz F."/>
            <person name="Serrano V."/>
            <person name="Zagulski M."/>
            <person name="Dessen P."/>
            <person name="Betermier M."/>
            <person name="Weissenbach J."/>
            <person name="Scarpelli C."/>
            <person name="Schachter V."/>
            <person name="Sperling L."/>
            <person name="Meyer E."/>
            <person name="Cohen J."/>
            <person name="Wincker P."/>
        </authorList>
    </citation>
    <scope>NUCLEOTIDE SEQUENCE [LARGE SCALE GENOMIC DNA]</scope>
    <source>
        <strain evidence="15 16">Stock d4-2</strain>
    </source>
</reference>
<keyword evidence="7" id="KW-0378">Hydrolase</keyword>
<dbReference type="PROSITE" id="PS51746">
    <property type="entry name" value="PPM_2"/>
    <property type="match status" value="1"/>
</dbReference>
<protein>
    <recommendedName>
        <fullName evidence="5">protein-serine/threonine phosphatase</fullName>
        <ecNumber evidence="5">3.1.3.16</ecNumber>
    </recommendedName>
</protein>
<evidence type="ECO:0000259" key="14">
    <source>
        <dbReference type="PROSITE" id="PS51746"/>
    </source>
</evidence>
<dbReference type="RefSeq" id="XP_001438201.1">
    <property type="nucleotide sequence ID" value="XM_001438164.1"/>
</dbReference>
<evidence type="ECO:0000256" key="11">
    <source>
        <dbReference type="ARBA" id="ARBA00023211"/>
    </source>
</evidence>
<dbReference type="SUPFAM" id="SSF81606">
    <property type="entry name" value="PP2C-like"/>
    <property type="match status" value="1"/>
</dbReference>
<dbReference type="SMART" id="SM00332">
    <property type="entry name" value="PP2Cc"/>
    <property type="match status" value="1"/>
</dbReference>
<evidence type="ECO:0000256" key="6">
    <source>
        <dbReference type="ARBA" id="ARBA00022723"/>
    </source>
</evidence>
<dbReference type="AlphaFoldDB" id="A0CJ37"/>
<evidence type="ECO:0000256" key="8">
    <source>
        <dbReference type="ARBA" id="ARBA00022842"/>
    </source>
</evidence>
<dbReference type="STRING" id="5888.A0CJ37"/>
<evidence type="ECO:0000256" key="4">
    <source>
        <dbReference type="ARBA" id="ARBA00006702"/>
    </source>
</evidence>
<dbReference type="PANTHER" id="PTHR13832">
    <property type="entry name" value="PROTEIN PHOSPHATASE 2C"/>
    <property type="match status" value="1"/>
</dbReference>
<comment type="cofactor">
    <cofactor evidence="2">
        <name>Mg(2+)</name>
        <dbReference type="ChEBI" id="CHEBI:18420"/>
    </cofactor>
</comment>
<evidence type="ECO:0000313" key="16">
    <source>
        <dbReference type="Proteomes" id="UP000000600"/>
    </source>
</evidence>
<evidence type="ECO:0000313" key="15">
    <source>
        <dbReference type="EMBL" id="CAK70804.1"/>
    </source>
</evidence>
<keyword evidence="10" id="KW-0472">Membrane</keyword>
<proteinExistence type="inferred from homology"/>
<dbReference type="FunFam" id="3.60.40.10:FF:000143">
    <property type="entry name" value="Uncharacterized protein"/>
    <property type="match status" value="1"/>
</dbReference>
<accession>A0CJ37</accession>
<dbReference type="InterPro" id="IPR001932">
    <property type="entry name" value="PPM-type_phosphatase-like_dom"/>
</dbReference>
<keyword evidence="9" id="KW-0904">Protein phosphatase</keyword>
<sequence length="414" mass="46597">MSAQHKKLFELKQKQGVVSFNRSSHILLPLSSLKSQQTISDVQVQLGSLRTLPDINSSPKIETQSKWSKLQKISQTFRSPNRNLVMPAKRSSIQRMSISQQFKNVVKFTSSMYEFQINHRQFDGLDAAKNIVKNSDAVVVKMQKTQNIDYLAVGLGNSHGNQGLNFSKIITHCALDQIVHAINVIPIIGLGLQIQQSFQNIYQKVEQNLIEQTDFDVKNNGCSLLSLIVVNNTIYCANLGDSKAAFFYRKDFDPSGPKEIRKFVQKNLNFVHDTNNSKEVQRILNKGGKIDQAVYKGKKVWEFEGVGTKQNQPGVKLTRCFGNLIGKTVGMSAEPEFSEFKVPKSGYLLIGSTGLWEILDVLVIDQILDAHFPPTCQEDIDLAIKQIGDQTKKYWDQDGEGLIDISLILIYIQM</sequence>
<dbReference type="HOGENOM" id="CLU_013173_6_5_1"/>
<dbReference type="CDD" id="cd00143">
    <property type="entry name" value="PP2Cc"/>
    <property type="match status" value="1"/>
</dbReference>
<evidence type="ECO:0000256" key="3">
    <source>
        <dbReference type="ARBA" id="ARBA00004370"/>
    </source>
</evidence>
<dbReference type="OrthoDB" id="314503at2759"/>
<feature type="domain" description="PPM-type phosphatase" evidence="14">
    <location>
        <begin position="114"/>
        <end position="412"/>
    </location>
</feature>
<evidence type="ECO:0000256" key="10">
    <source>
        <dbReference type="ARBA" id="ARBA00023136"/>
    </source>
</evidence>
<evidence type="ECO:0000256" key="5">
    <source>
        <dbReference type="ARBA" id="ARBA00013081"/>
    </source>
</evidence>
<comment type="subcellular location">
    <subcellularLocation>
        <location evidence="3">Membrane</location>
    </subcellularLocation>
</comment>
<evidence type="ECO:0000256" key="12">
    <source>
        <dbReference type="ARBA" id="ARBA00047761"/>
    </source>
</evidence>
<evidence type="ECO:0000256" key="7">
    <source>
        <dbReference type="ARBA" id="ARBA00022801"/>
    </source>
</evidence>
<dbReference type="GO" id="GO:0046872">
    <property type="term" value="F:metal ion binding"/>
    <property type="evidence" value="ECO:0007669"/>
    <property type="project" value="UniProtKB-KW"/>
</dbReference>